<evidence type="ECO:0000313" key="3">
    <source>
        <dbReference type="Proteomes" id="UP000236291"/>
    </source>
</evidence>
<feature type="domain" description="F-box" evidence="1">
    <location>
        <begin position="10"/>
        <end position="60"/>
    </location>
</feature>
<dbReference type="ExpressionAtlas" id="A0A2K3M8A7">
    <property type="expression patterns" value="baseline"/>
</dbReference>
<dbReference type="InterPro" id="IPR006566">
    <property type="entry name" value="FBD"/>
</dbReference>
<sequence length="387" mass="44964">MLTMENSTPIDRISNLPDELLCHILSFLPTKVAFTTTVLSKRWTPLFKLLTTLHFHYESVAWITLSDITFSSFVDKVIFSTKLIKTFHLNCHSKHSYRFNHWIKAAKQHPLENLELCSTFHYLMITLRPSNFIFPKLVVLKLTSLKVDDFISVDLPSLKTLRLIYVNFTTKDNFNKLLNGCPILEDLETRDIYCSEQRDGAGRVKTLSNLTRANISTCYVPIKAIPNVQVLHLQGLHLDREIKSFYRDFLVLQNLIHLELRFNNIHHWNDDVMKVLKNCSKLQILTITKLFDLYNQTLDRIWKNPKSIPKCISSHLRSCTLNLDGIIDGSQFATYILKNAPLLRVMKINALAEPRSNQDALKELESCPRISSECELSISFTEYEFWR</sequence>
<dbReference type="InterPro" id="IPR032675">
    <property type="entry name" value="LRR_dom_sf"/>
</dbReference>
<reference evidence="2 3" key="1">
    <citation type="journal article" date="2014" name="Am. J. Bot.">
        <title>Genome assembly and annotation for red clover (Trifolium pratense; Fabaceae).</title>
        <authorList>
            <person name="Istvanek J."/>
            <person name="Jaros M."/>
            <person name="Krenek A."/>
            <person name="Repkova J."/>
        </authorList>
    </citation>
    <scope>NUCLEOTIDE SEQUENCE [LARGE SCALE GENOMIC DNA]</scope>
    <source>
        <strain evidence="3">cv. Tatra</strain>
        <tissue evidence="2">Young leaves</tissue>
    </source>
</reference>
<reference evidence="2 3" key="2">
    <citation type="journal article" date="2017" name="Front. Plant Sci.">
        <title>Gene Classification and Mining of Molecular Markers Useful in Red Clover (Trifolium pratense) Breeding.</title>
        <authorList>
            <person name="Istvanek J."/>
            <person name="Dluhosova J."/>
            <person name="Dluhos P."/>
            <person name="Patkova L."/>
            <person name="Nedelnik J."/>
            <person name="Repkova J."/>
        </authorList>
    </citation>
    <scope>NUCLEOTIDE SEQUENCE [LARGE SCALE GENOMIC DNA]</scope>
    <source>
        <strain evidence="3">cv. Tatra</strain>
        <tissue evidence="2">Young leaves</tissue>
    </source>
</reference>
<evidence type="ECO:0000313" key="2">
    <source>
        <dbReference type="EMBL" id="PNX87008.1"/>
    </source>
</evidence>
<dbReference type="InterPro" id="IPR036047">
    <property type="entry name" value="F-box-like_dom_sf"/>
</dbReference>
<dbReference type="AlphaFoldDB" id="A0A2K3M8A7"/>
<dbReference type="Pfam" id="PF24758">
    <property type="entry name" value="LRR_At5g56370"/>
    <property type="match status" value="1"/>
</dbReference>
<organism evidence="2 3">
    <name type="scientific">Trifolium pratense</name>
    <name type="common">Red clover</name>
    <dbReference type="NCBI Taxonomy" id="57577"/>
    <lineage>
        <taxon>Eukaryota</taxon>
        <taxon>Viridiplantae</taxon>
        <taxon>Streptophyta</taxon>
        <taxon>Embryophyta</taxon>
        <taxon>Tracheophyta</taxon>
        <taxon>Spermatophyta</taxon>
        <taxon>Magnoliopsida</taxon>
        <taxon>eudicotyledons</taxon>
        <taxon>Gunneridae</taxon>
        <taxon>Pentapetalae</taxon>
        <taxon>rosids</taxon>
        <taxon>fabids</taxon>
        <taxon>Fabales</taxon>
        <taxon>Fabaceae</taxon>
        <taxon>Papilionoideae</taxon>
        <taxon>50 kb inversion clade</taxon>
        <taxon>NPAAA clade</taxon>
        <taxon>Hologalegina</taxon>
        <taxon>IRL clade</taxon>
        <taxon>Trifolieae</taxon>
        <taxon>Trifolium</taxon>
    </lineage>
</organism>
<accession>A0A2K3M8A7</accession>
<dbReference type="SMART" id="SM00579">
    <property type="entry name" value="FBD"/>
    <property type="match status" value="1"/>
</dbReference>
<dbReference type="STRING" id="57577.A0A2K3M8A7"/>
<protein>
    <submittedName>
        <fullName evidence="2">F-box/LRR-repeat protein</fullName>
    </submittedName>
</protein>
<dbReference type="InterPro" id="IPR055294">
    <property type="entry name" value="FBL60-like"/>
</dbReference>
<dbReference type="SUPFAM" id="SSF52047">
    <property type="entry name" value="RNI-like"/>
    <property type="match status" value="1"/>
</dbReference>
<dbReference type="Gene3D" id="3.80.10.10">
    <property type="entry name" value="Ribonuclease Inhibitor"/>
    <property type="match status" value="1"/>
</dbReference>
<dbReference type="InterPro" id="IPR001810">
    <property type="entry name" value="F-box_dom"/>
</dbReference>
<dbReference type="PANTHER" id="PTHR31293">
    <property type="entry name" value="RNI-LIKE SUPERFAMILY PROTEIN"/>
    <property type="match status" value="1"/>
</dbReference>
<dbReference type="InterPro" id="IPR055411">
    <property type="entry name" value="LRR_FXL15/At3g58940/PEG3-like"/>
</dbReference>
<gene>
    <name evidence="2" type="ORF">L195_g043091</name>
</gene>
<dbReference type="Pfam" id="PF00646">
    <property type="entry name" value="F-box"/>
    <property type="match status" value="1"/>
</dbReference>
<dbReference type="InterPro" id="IPR053781">
    <property type="entry name" value="F-box_AtFBL13-like"/>
</dbReference>
<comment type="caution">
    <text evidence="2">The sequence shown here is derived from an EMBL/GenBank/DDBJ whole genome shotgun (WGS) entry which is preliminary data.</text>
</comment>
<proteinExistence type="predicted"/>
<dbReference type="SUPFAM" id="SSF81383">
    <property type="entry name" value="F-box domain"/>
    <property type="match status" value="1"/>
</dbReference>
<dbReference type="PANTHER" id="PTHR31293:SF12">
    <property type="entry name" value="RNI-LIKE SUPERFAMILY PROTEIN"/>
    <property type="match status" value="1"/>
</dbReference>
<dbReference type="Pfam" id="PF08387">
    <property type="entry name" value="FBD"/>
    <property type="match status" value="1"/>
</dbReference>
<dbReference type="Proteomes" id="UP000236291">
    <property type="component" value="Unassembled WGS sequence"/>
</dbReference>
<dbReference type="Gene3D" id="1.20.1280.50">
    <property type="match status" value="1"/>
</dbReference>
<name>A0A2K3M8A7_TRIPR</name>
<dbReference type="EMBL" id="ASHM01052712">
    <property type="protein sequence ID" value="PNX87008.1"/>
    <property type="molecule type" value="Genomic_DNA"/>
</dbReference>
<dbReference type="PROSITE" id="PS50181">
    <property type="entry name" value="FBOX"/>
    <property type="match status" value="1"/>
</dbReference>
<dbReference type="CDD" id="cd22160">
    <property type="entry name" value="F-box_AtFBL13-like"/>
    <property type="match status" value="1"/>
</dbReference>
<evidence type="ECO:0000259" key="1">
    <source>
        <dbReference type="PROSITE" id="PS50181"/>
    </source>
</evidence>